<keyword evidence="3" id="KW-0285">Flavoprotein</keyword>
<feature type="binding site" evidence="7">
    <location>
        <begin position="151"/>
        <end position="154"/>
    </location>
    <ligand>
        <name>FAD</name>
        <dbReference type="ChEBI" id="CHEBI:57692"/>
    </ligand>
</feature>
<accession>A0AAV5GVX9</accession>
<evidence type="ECO:0000256" key="6">
    <source>
        <dbReference type="PIRSR" id="PIRSR000137-1"/>
    </source>
</evidence>
<dbReference type="Pfam" id="PF05199">
    <property type="entry name" value="GMC_oxred_C"/>
    <property type="match status" value="1"/>
</dbReference>
<dbReference type="Gene3D" id="3.30.560.10">
    <property type="entry name" value="Glucose Oxidase, domain 3"/>
    <property type="match status" value="1"/>
</dbReference>
<feature type="binding site" evidence="7">
    <location>
        <position position="143"/>
    </location>
    <ligand>
        <name>FAD</name>
        <dbReference type="ChEBI" id="CHEBI:57692"/>
    </ligand>
</feature>
<dbReference type="SUPFAM" id="SSF51905">
    <property type="entry name" value="FAD/NAD(P)-binding domain"/>
    <property type="match status" value="1"/>
</dbReference>
<evidence type="ECO:0000313" key="11">
    <source>
        <dbReference type="Proteomes" id="UP001342314"/>
    </source>
</evidence>
<name>A0AAV5GVX9_9BASI</name>
<dbReference type="PANTHER" id="PTHR11552">
    <property type="entry name" value="GLUCOSE-METHANOL-CHOLINE GMC OXIDOREDUCTASE"/>
    <property type="match status" value="1"/>
</dbReference>
<feature type="domain" description="Glucose-methanol-choline oxidoreductase N-terminal" evidence="9">
    <location>
        <begin position="332"/>
        <end position="346"/>
    </location>
</feature>
<keyword evidence="8" id="KW-0732">Signal</keyword>
<proteinExistence type="inferred from homology"/>
<evidence type="ECO:0000256" key="8">
    <source>
        <dbReference type="SAM" id="SignalP"/>
    </source>
</evidence>
<dbReference type="GO" id="GO:0016614">
    <property type="term" value="F:oxidoreductase activity, acting on CH-OH group of donors"/>
    <property type="evidence" value="ECO:0007669"/>
    <property type="project" value="InterPro"/>
</dbReference>
<reference evidence="10 11" key="1">
    <citation type="submission" date="2021-12" db="EMBL/GenBank/DDBJ databases">
        <title>High titer production of polyol ester of fatty acids by Rhodotorula paludigena BS15 towards product separation-free biomass refinery.</title>
        <authorList>
            <person name="Mano J."/>
            <person name="Ono H."/>
            <person name="Tanaka T."/>
            <person name="Naito K."/>
            <person name="Sushida H."/>
            <person name="Ike M."/>
            <person name="Tokuyasu K."/>
            <person name="Kitaoka M."/>
        </authorList>
    </citation>
    <scope>NUCLEOTIDE SEQUENCE [LARGE SCALE GENOMIC DNA]</scope>
    <source>
        <strain evidence="10 11">BS15</strain>
    </source>
</reference>
<evidence type="ECO:0000259" key="9">
    <source>
        <dbReference type="PROSITE" id="PS00624"/>
    </source>
</evidence>
<feature type="active site" description="Proton donor" evidence="6">
    <location>
        <position position="578"/>
    </location>
</feature>
<organism evidence="10 11">
    <name type="scientific">Rhodotorula paludigena</name>
    <dbReference type="NCBI Taxonomy" id="86838"/>
    <lineage>
        <taxon>Eukaryota</taxon>
        <taxon>Fungi</taxon>
        <taxon>Dikarya</taxon>
        <taxon>Basidiomycota</taxon>
        <taxon>Pucciniomycotina</taxon>
        <taxon>Microbotryomycetes</taxon>
        <taxon>Sporidiobolales</taxon>
        <taxon>Sporidiobolaceae</taxon>
        <taxon>Rhodotorula</taxon>
    </lineage>
</organism>
<protein>
    <recommendedName>
        <fullName evidence="9">Glucose-methanol-choline oxidoreductase N-terminal domain-containing protein</fullName>
    </recommendedName>
</protein>
<dbReference type="InterPro" id="IPR000172">
    <property type="entry name" value="GMC_OxRdtase_N"/>
</dbReference>
<evidence type="ECO:0000313" key="10">
    <source>
        <dbReference type="EMBL" id="GJN94124.1"/>
    </source>
</evidence>
<keyword evidence="4 7" id="KW-0274">FAD</keyword>
<dbReference type="InterPro" id="IPR007867">
    <property type="entry name" value="GMC_OxRtase_C"/>
</dbReference>
<evidence type="ECO:0000256" key="5">
    <source>
        <dbReference type="ARBA" id="ARBA00023002"/>
    </source>
</evidence>
<sequence>MRAPLPSLLLALLSISATLGSARVLDATVNLTAVLDTLSATSFEYIVVGGGNGASPSRLRPAGSRLTPSLHAAGLAVAARISQSSPSRKVLVLEAGQSGAGNPGIDIPGLAGTTLGTAVDWSFFTAPQEQAGTRSIFWPRGKVLGGSSALNFLVSTRPNAAEQDVWASLAGSSAWSWQNLLPFYKKAEHFFAPGTNTENEVPTFTASAHGTTGPIDVSYPPYLAPSFRGFFQSLRALGVPAAQDLHSGNNVGVNYAPSTIDPSDRSRSYSVEYLQVAPNLVVVTGAQVTKINFAGTKDTAGDVVARGVTFVPVGGDQKVVANASREVILSAGTVQTPQLLELSGIGDPAILNPLGISTLVNLPGVGANLQDHPAIVDVFRLKPGVPSLDQLQDPVVLAAALADYAQGRGILTEALFPLAYLRLSDFLNASELAQVETLGSQANNPQLSAQQYGASQTLWSKNVPVMELLSVNVYFGNGEAEPNQSYVSLAACLQHSLSRGSIHITSSDPLAPPAIDPNYLQSQLDTFLLAKAGQYLRRVATQSPLADFVESEAEPGPAVQSEQQWEDWTRSVVRTEYHPIGTASMTARANGGVVAPNLKVYGTANVRVVDMSVVPVHVSSHTQTVAYAIAEKAASLILSGA</sequence>
<feature type="active site" description="Proton acceptor" evidence="6">
    <location>
        <position position="621"/>
    </location>
</feature>
<feature type="signal peptide" evidence="8">
    <location>
        <begin position="1"/>
        <end position="22"/>
    </location>
</feature>
<comment type="caution">
    <text evidence="10">The sequence shown here is derived from an EMBL/GenBank/DDBJ whole genome shotgun (WGS) entry which is preliminary data.</text>
</comment>
<dbReference type="InterPro" id="IPR012132">
    <property type="entry name" value="GMC_OxRdtase"/>
</dbReference>
<evidence type="ECO:0000256" key="3">
    <source>
        <dbReference type="ARBA" id="ARBA00022630"/>
    </source>
</evidence>
<evidence type="ECO:0000256" key="2">
    <source>
        <dbReference type="ARBA" id="ARBA00010790"/>
    </source>
</evidence>
<dbReference type="Gene3D" id="3.50.50.60">
    <property type="entry name" value="FAD/NAD(P)-binding domain"/>
    <property type="match status" value="1"/>
</dbReference>
<keyword evidence="11" id="KW-1185">Reference proteome</keyword>
<dbReference type="PIRSF" id="PIRSF000137">
    <property type="entry name" value="Alcohol_oxidase"/>
    <property type="match status" value="1"/>
</dbReference>
<dbReference type="Pfam" id="PF00732">
    <property type="entry name" value="GMC_oxred_N"/>
    <property type="match status" value="1"/>
</dbReference>
<dbReference type="InterPro" id="IPR036188">
    <property type="entry name" value="FAD/NAD-bd_sf"/>
</dbReference>
<dbReference type="EMBL" id="BQKY01000016">
    <property type="protein sequence ID" value="GJN94124.1"/>
    <property type="molecule type" value="Genomic_DNA"/>
</dbReference>
<dbReference type="Proteomes" id="UP001342314">
    <property type="component" value="Unassembled WGS sequence"/>
</dbReference>
<dbReference type="SUPFAM" id="SSF54373">
    <property type="entry name" value="FAD-linked reductases, C-terminal domain"/>
    <property type="match status" value="1"/>
</dbReference>
<dbReference type="PANTHER" id="PTHR11552:SF201">
    <property type="entry name" value="GLUCOSE-METHANOL-CHOLINE OXIDOREDUCTASE N-TERMINAL DOMAIN-CONTAINING PROTEIN"/>
    <property type="match status" value="1"/>
</dbReference>
<dbReference type="PROSITE" id="PS00624">
    <property type="entry name" value="GMC_OXRED_2"/>
    <property type="match status" value="1"/>
</dbReference>
<evidence type="ECO:0000256" key="7">
    <source>
        <dbReference type="PIRSR" id="PIRSR000137-2"/>
    </source>
</evidence>
<comment type="cofactor">
    <cofactor evidence="1 7">
        <name>FAD</name>
        <dbReference type="ChEBI" id="CHEBI:57692"/>
    </cofactor>
</comment>
<dbReference type="AlphaFoldDB" id="A0AAV5GVX9"/>
<evidence type="ECO:0000256" key="1">
    <source>
        <dbReference type="ARBA" id="ARBA00001974"/>
    </source>
</evidence>
<dbReference type="GO" id="GO:0050660">
    <property type="term" value="F:flavin adenine dinucleotide binding"/>
    <property type="evidence" value="ECO:0007669"/>
    <property type="project" value="InterPro"/>
</dbReference>
<comment type="similarity">
    <text evidence="2">Belongs to the GMC oxidoreductase family.</text>
</comment>
<gene>
    <name evidence="10" type="ORF">Rhopal_007198-T1</name>
</gene>
<evidence type="ECO:0000256" key="4">
    <source>
        <dbReference type="ARBA" id="ARBA00022827"/>
    </source>
</evidence>
<keyword evidence="5" id="KW-0560">Oxidoreductase</keyword>
<feature type="chain" id="PRO_5043797823" description="Glucose-methanol-choline oxidoreductase N-terminal domain-containing protein" evidence="8">
    <location>
        <begin position="23"/>
        <end position="641"/>
    </location>
</feature>
<feature type="binding site" evidence="7">
    <location>
        <position position="288"/>
    </location>
    <ligand>
        <name>FAD</name>
        <dbReference type="ChEBI" id="CHEBI:57692"/>
    </ligand>
</feature>